<keyword evidence="8" id="KW-0732">Signal</keyword>
<keyword evidence="16" id="KW-1185">Reference proteome</keyword>
<comment type="similarity">
    <text evidence="4">Belongs to the [NiFe]/[NiFeSe] hydrogenase small subunit family.</text>
</comment>
<dbReference type="Gene3D" id="4.10.480.10">
    <property type="entry name" value="Cytochrome-c3 hydrogenase, C-terminal domain"/>
    <property type="match status" value="1"/>
</dbReference>
<dbReference type="NCBIfam" id="TIGR00391">
    <property type="entry name" value="hydA"/>
    <property type="match status" value="1"/>
</dbReference>
<evidence type="ECO:0000256" key="10">
    <source>
        <dbReference type="ARBA" id="ARBA00023004"/>
    </source>
</evidence>
<keyword evidence="11" id="KW-0411">Iron-sulfur</keyword>
<dbReference type="PANTHER" id="PTHR30013">
    <property type="entry name" value="NIFE / NIFESE HYDROGENASE SMALL SUBUNIT FAMILY MEMBER"/>
    <property type="match status" value="1"/>
</dbReference>
<dbReference type="Pfam" id="PF01058">
    <property type="entry name" value="Oxidored_q6"/>
    <property type="match status" value="1"/>
</dbReference>
<keyword evidence="7" id="KW-0479">Metal-binding</keyword>
<evidence type="ECO:0000256" key="2">
    <source>
        <dbReference type="ARBA" id="ARBA00001966"/>
    </source>
</evidence>
<dbReference type="SUPFAM" id="SSF56770">
    <property type="entry name" value="HydA/Nqo6-like"/>
    <property type="match status" value="1"/>
</dbReference>
<comment type="caution">
    <text evidence="15">The sequence shown here is derived from an EMBL/GenBank/DDBJ whole genome shotgun (WGS) entry which is preliminary data.</text>
</comment>
<dbReference type="Gene3D" id="3.40.50.700">
    <property type="entry name" value="NADH:ubiquinone oxidoreductase-like, 20kDa subunit"/>
    <property type="match status" value="1"/>
</dbReference>
<comment type="subcellular location">
    <subcellularLocation>
        <location evidence="3">Cell envelope</location>
    </subcellularLocation>
</comment>
<sequence length="272" mass="30043">MVHEAVRSIREGERKKINAMWLEATGCSGNIISLLDATDPDVLFFLREMVNLTYNNSIMAKEGEMAFEEFIKTLETEFILLVDGAVALKNNGNYNIVAKYRGKEITALEAVKMAGEKAKYVLAVGTCASSGGISAARPNPSESVSLKTAVKRDVINLPGCPCNPAWVMGTVAHIITKGKPEVDNMNRPLLFYGVTIHDRCQRRSFFDNGIFAKKLGDESCMFKLGCRGPITRTDCPTRKWNGRVNWPIGDNTPCIGCANFAFPDGMEPFVRY</sequence>
<dbReference type="InterPro" id="IPR006137">
    <property type="entry name" value="NADH_UbQ_OxRdtase-like_20kDa"/>
</dbReference>
<keyword evidence="6" id="KW-0004">4Fe-4S</keyword>
<comment type="cofactor">
    <cofactor evidence="2">
        <name>[4Fe-4S] cluster</name>
        <dbReference type="ChEBI" id="CHEBI:49883"/>
    </cofactor>
</comment>
<keyword evidence="12" id="KW-0003">3Fe-4S</keyword>
<evidence type="ECO:0000256" key="3">
    <source>
        <dbReference type="ARBA" id="ARBA00004196"/>
    </source>
</evidence>
<proteinExistence type="inferred from homology"/>
<comment type="subunit">
    <text evidence="5">Heterodimer of a large and a small subunit.</text>
</comment>
<comment type="cofactor">
    <cofactor evidence="1">
        <name>[3Fe-4S] cluster</name>
        <dbReference type="ChEBI" id="CHEBI:21137"/>
    </cofactor>
</comment>
<feature type="domain" description="Cytochrome-c3 hydrogenase C-terminal" evidence="14">
    <location>
        <begin position="192"/>
        <end position="269"/>
    </location>
</feature>
<dbReference type="InterPro" id="IPR037148">
    <property type="entry name" value="NiFe-Hase_small_C_sf"/>
</dbReference>
<evidence type="ECO:0000256" key="8">
    <source>
        <dbReference type="ARBA" id="ARBA00022729"/>
    </source>
</evidence>
<evidence type="ECO:0000256" key="9">
    <source>
        <dbReference type="ARBA" id="ARBA00023002"/>
    </source>
</evidence>
<evidence type="ECO:0000259" key="13">
    <source>
        <dbReference type="Pfam" id="PF01058"/>
    </source>
</evidence>
<evidence type="ECO:0000256" key="6">
    <source>
        <dbReference type="ARBA" id="ARBA00022485"/>
    </source>
</evidence>
<accession>A0ABS1T9A9</accession>
<keyword evidence="10" id="KW-0408">Iron</keyword>
<evidence type="ECO:0000256" key="7">
    <source>
        <dbReference type="ARBA" id="ARBA00022723"/>
    </source>
</evidence>
<dbReference type="Pfam" id="PF14720">
    <property type="entry name" value="NiFe_hyd_SSU_C"/>
    <property type="match status" value="1"/>
</dbReference>
<dbReference type="InterPro" id="IPR027394">
    <property type="entry name" value="Cytochrome-c3_hydrogenase_C"/>
</dbReference>
<dbReference type="PRINTS" id="PR00614">
    <property type="entry name" value="NIHGNASESMLL"/>
</dbReference>
<feature type="domain" description="NADH:ubiquinone oxidoreductase-like 20kDa subunit" evidence="13">
    <location>
        <begin position="27"/>
        <end position="174"/>
    </location>
</feature>
<dbReference type="InterPro" id="IPR037024">
    <property type="entry name" value="NiFe_Hase_small_N_sf"/>
</dbReference>
<protein>
    <submittedName>
        <fullName evidence="15">Hydrogenase small subunit</fullName>
    </submittedName>
</protein>
<dbReference type="EMBL" id="JAESWC010000002">
    <property type="protein sequence ID" value="MBL4935939.1"/>
    <property type="molecule type" value="Genomic_DNA"/>
</dbReference>
<evidence type="ECO:0000256" key="11">
    <source>
        <dbReference type="ARBA" id="ARBA00023014"/>
    </source>
</evidence>
<dbReference type="PIRSF" id="PIRSF000310">
    <property type="entry name" value="NiFe_hyd_ssu"/>
    <property type="match status" value="1"/>
</dbReference>
<evidence type="ECO:0000256" key="5">
    <source>
        <dbReference type="ARBA" id="ARBA00011771"/>
    </source>
</evidence>
<gene>
    <name evidence="15" type="ORF">JK636_09220</name>
</gene>
<evidence type="ECO:0000256" key="4">
    <source>
        <dbReference type="ARBA" id="ARBA00006605"/>
    </source>
</evidence>
<evidence type="ECO:0000313" key="15">
    <source>
        <dbReference type="EMBL" id="MBL4935939.1"/>
    </source>
</evidence>
<dbReference type="RefSeq" id="WP_202748802.1">
    <property type="nucleotide sequence ID" value="NZ_JAESWC010000002.1"/>
</dbReference>
<name>A0ABS1T9A9_9CLOT</name>
<evidence type="ECO:0000256" key="1">
    <source>
        <dbReference type="ARBA" id="ARBA00001927"/>
    </source>
</evidence>
<evidence type="ECO:0000259" key="14">
    <source>
        <dbReference type="Pfam" id="PF14720"/>
    </source>
</evidence>
<reference evidence="15 16" key="1">
    <citation type="submission" date="2021-01" db="EMBL/GenBank/DDBJ databases">
        <title>Genome public.</title>
        <authorList>
            <person name="Liu C."/>
            <person name="Sun Q."/>
        </authorList>
    </citation>
    <scope>NUCLEOTIDE SEQUENCE [LARGE SCALE GENOMIC DNA]</scope>
    <source>
        <strain evidence="15 16">YIM B02515</strain>
    </source>
</reference>
<evidence type="ECO:0000313" key="16">
    <source>
        <dbReference type="Proteomes" id="UP000632377"/>
    </source>
</evidence>
<dbReference type="InterPro" id="IPR001821">
    <property type="entry name" value="NiFe_hydrogenase_ssu"/>
</dbReference>
<keyword evidence="9" id="KW-0560">Oxidoreductase</keyword>
<dbReference type="PANTHER" id="PTHR30013:SF7">
    <property type="entry name" value="HYDROGENASE-2 SMALL CHAIN"/>
    <property type="match status" value="1"/>
</dbReference>
<evidence type="ECO:0000256" key="12">
    <source>
        <dbReference type="ARBA" id="ARBA00023291"/>
    </source>
</evidence>
<dbReference type="Proteomes" id="UP000632377">
    <property type="component" value="Unassembled WGS sequence"/>
</dbReference>
<organism evidence="15 16">
    <name type="scientific">Clostridium rhizosphaerae</name>
    <dbReference type="NCBI Taxonomy" id="2803861"/>
    <lineage>
        <taxon>Bacteria</taxon>
        <taxon>Bacillati</taxon>
        <taxon>Bacillota</taxon>
        <taxon>Clostridia</taxon>
        <taxon>Eubacteriales</taxon>
        <taxon>Clostridiaceae</taxon>
        <taxon>Clostridium</taxon>
    </lineage>
</organism>